<dbReference type="EMBL" id="JBHULE010000019">
    <property type="protein sequence ID" value="MFD2563560.1"/>
    <property type="molecule type" value="Genomic_DNA"/>
</dbReference>
<dbReference type="PANTHER" id="PTHR42966:SF2">
    <property type="entry name" value="PSEUDAMINIC ACID SYNTHASE"/>
    <property type="match status" value="1"/>
</dbReference>
<comment type="caution">
    <text evidence="2">The sequence shown here is derived from an EMBL/GenBank/DDBJ whole genome shotgun (WGS) entry which is preliminary data.</text>
</comment>
<dbReference type="Gene3D" id="3.90.1210.10">
    <property type="entry name" value="Antifreeze-like/N-acetylneuraminic acid synthase C-terminal domain"/>
    <property type="match status" value="1"/>
</dbReference>
<proteinExistence type="predicted"/>
<dbReference type="Proteomes" id="UP001597319">
    <property type="component" value="Unassembled WGS sequence"/>
</dbReference>
<dbReference type="InterPro" id="IPR013132">
    <property type="entry name" value="PseI/NeuA/B-like_N"/>
</dbReference>
<dbReference type="SUPFAM" id="SSF51569">
    <property type="entry name" value="Aldolase"/>
    <property type="match status" value="1"/>
</dbReference>
<dbReference type="PANTHER" id="PTHR42966">
    <property type="entry name" value="N-ACETYLNEURAMINATE SYNTHASE"/>
    <property type="match status" value="1"/>
</dbReference>
<dbReference type="Gene3D" id="3.20.20.70">
    <property type="entry name" value="Aldolase class I"/>
    <property type="match status" value="1"/>
</dbReference>
<dbReference type="InterPro" id="IPR013785">
    <property type="entry name" value="Aldolase_TIM"/>
</dbReference>
<dbReference type="Pfam" id="PF08666">
    <property type="entry name" value="SAF"/>
    <property type="match status" value="1"/>
</dbReference>
<dbReference type="InterPro" id="IPR013974">
    <property type="entry name" value="SAF"/>
</dbReference>
<dbReference type="InterPro" id="IPR057736">
    <property type="entry name" value="SAF_PseI/NeuA/NeuB"/>
</dbReference>
<accession>A0ABW5LG40</accession>
<dbReference type="PROSITE" id="PS50844">
    <property type="entry name" value="AFP_LIKE"/>
    <property type="match status" value="1"/>
</dbReference>
<dbReference type="SUPFAM" id="SSF51269">
    <property type="entry name" value="AFP III-like domain"/>
    <property type="match status" value="1"/>
</dbReference>
<organism evidence="2 3">
    <name type="scientific">Aquimarina rubra</name>
    <dbReference type="NCBI Taxonomy" id="1920033"/>
    <lineage>
        <taxon>Bacteria</taxon>
        <taxon>Pseudomonadati</taxon>
        <taxon>Bacteroidota</taxon>
        <taxon>Flavobacteriia</taxon>
        <taxon>Flavobacteriales</taxon>
        <taxon>Flavobacteriaceae</taxon>
        <taxon>Aquimarina</taxon>
    </lineage>
</organism>
<dbReference type="InterPro" id="IPR051690">
    <property type="entry name" value="PseI-like"/>
</dbReference>
<dbReference type="GO" id="GO:0016740">
    <property type="term" value="F:transferase activity"/>
    <property type="evidence" value="ECO:0007669"/>
    <property type="project" value="UniProtKB-KW"/>
</dbReference>
<evidence type="ECO:0000259" key="1">
    <source>
        <dbReference type="PROSITE" id="PS50844"/>
    </source>
</evidence>
<protein>
    <submittedName>
        <fullName evidence="2">Pseudaminic acid synthase</fullName>
        <ecNumber evidence="2">2.5.1.97</ecNumber>
    </submittedName>
</protein>
<keyword evidence="3" id="KW-1185">Reference proteome</keyword>
<dbReference type="Pfam" id="PF03102">
    <property type="entry name" value="NeuB"/>
    <property type="match status" value="1"/>
</dbReference>
<dbReference type="NCBIfam" id="TIGR03586">
    <property type="entry name" value="PseI"/>
    <property type="match status" value="1"/>
</dbReference>
<name>A0ABW5LG40_9FLAO</name>
<evidence type="ECO:0000313" key="2">
    <source>
        <dbReference type="EMBL" id="MFD2563560.1"/>
    </source>
</evidence>
<dbReference type="InterPro" id="IPR020030">
    <property type="entry name" value="Pseudaminic_synth_PseI"/>
</dbReference>
<reference evidence="3" key="1">
    <citation type="journal article" date="2019" name="Int. J. Syst. Evol. Microbiol.">
        <title>The Global Catalogue of Microorganisms (GCM) 10K type strain sequencing project: providing services to taxonomists for standard genome sequencing and annotation.</title>
        <authorList>
            <consortium name="The Broad Institute Genomics Platform"/>
            <consortium name="The Broad Institute Genome Sequencing Center for Infectious Disease"/>
            <person name="Wu L."/>
            <person name="Ma J."/>
        </authorList>
    </citation>
    <scope>NUCLEOTIDE SEQUENCE [LARGE SCALE GENOMIC DNA]</scope>
    <source>
        <strain evidence="3">KCTC 52274</strain>
    </source>
</reference>
<dbReference type="EC" id="2.5.1.97" evidence="2"/>
<dbReference type="SMART" id="SM00858">
    <property type="entry name" value="SAF"/>
    <property type="match status" value="1"/>
</dbReference>
<dbReference type="CDD" id="cd11615">
    <property type="entry name" value="SAF_NeuB_like"/>
    <property type="match status" value="1"/>
</dbReference>
<sequence>MVLTDKTFIIAELSANHNNNFQLAKDTIYAMKESGADAVKFQTYTADSITLNVDNKYFGPRDSGIWKGKTLYEIFTEGSMPWEWQAKLLEYANELDLICFSSPFDFKAVDFLEELHVPMYKIASLEISDIPLISYVASKGKPIILSTGIANLNDIELAVNACRKEGNNDITLLKCTSAYPTPFEEVNLKVIPNLRETFNVKVGLSDHTMGSTVPLGAVALGAKVVEKHFILDRNLGGVDSSFSMEPDEFKFMVKSIRELEKALGSVSYELTEKQKDTKIRGRSLFISSKVKKGEVLTKNNVKSVRPGLGLHPKYFYDVLGKKANRDITAGSPLDWSMIE</sequence>
<dbReference type="RefSeq" id="WP_378293093.1">
    <property type="nucleotide sequence ID" value="NZ_JBHULE010000019.1"/>
</dbReference>
<gene>
    <name evidence="2" type="primary">pseI</name>
    <name evidence="2" type="ORF">ACFSR1_12850</name>
</gene>
<dbReference type="InterPro" id="IPR036732">
    <property type="entry name" value="AFP_Neu5c_C_sf"/>
</dbReference>
<keyword evidence="2" id="KW-0808">Transferase</keyword>
<feature type="domain" description="AFP-like" evidence="1">
    <location>
        <begin position="283"/>
        <end position="339"/>
    </location>
</feature>
<evidence type="ECO:0000313" key="3">
    <source>
        <dbReference type="Proteomes" id="UP001597319"/>
    </source>
</evidence>
<dbReference type="InterPro" id="IPR006190">
    <property type="entry name" value="SAF_AFP_Neu5Ac"/>
</dbReference>